<protein>
    <recommendedName>
        <fullName evidence="1">MATH domain-containing protein</fullName>
    </recommendedName>
</protein>
<comment type="caution">
    <text evidence="2">The sequence shown here is derived from an EMBL/GenBank/DDBJ whole genome shotgun (WGS) entry which is preliminary data.</text>
</comment>
<evidence type="ECO:0000259" key="1">
    <source>
        <dbReference type="Pfam" id="PF00917"/>
    </source>
</evidence>
<dbReference type="EMBL" id="BTRK01000005">
    <property type="protein sequence ID" value="GMR55503.1"/>
    <property type="molecule type" value="Genomic_DNA"/>
</dbReference>
<reference evidence="3" key="1">
    <citation type="submission" date="2022-10" db="EMBL/GenBank/DDBJ databases">
        <title>Genome assembly of Pristionchus species.</title>
        <authorList>
            <person name="Yoshida K."/>
            <person name="Sommer R.J."/>
        </authorList>
    </citation>
    <scope>NUCLEOTIDE SEQUENCE [LARGE SCALE GENOMIC DNA]</scope>
    <source>
        <strain evidence="3">RS5460</strain>
    </source>
</reference>
<dbReference type="InterPro" id="IPR002083">
    <property type="entry name" value="MATH/TRAF_dom"/>
</dbReference>
<dbReference type="AlphaFoldDB" id="A0AAN5D2P4"/>
<feature type="non-terminal residue" evidence="2">
    <location>
        <position position="113"/>
    </location>
</feature>
<organism evidence="2 3">
    <name type="scientific">Pristionchus mayeri</name>
    <dbReference type="NCBI Taxonomy" id="1317129"/>
    <lineage>
        <taxon>Eukaryota</taxon>
        <taxon>Metazoa</taxon>
        <taxon>Ecdysozoa</taxon>
        <taxon>Nematoda</taxon>
        <taxon>Chromadorea</taxon>
        <taxon>Rhabditida</taxon>
        <taxon>Rhabditina</taxon>
        <taxon>Diplogasteromorpha</taxon>
        <taxon>Diplogasteroidea</taxon>
        <taxon>Neodiplogasteridae</taxon>
        <taxon>Pristionchus</taxon>
    </lineage>
</organism>
<accession>A0AAN5D2P4</accession>
<evidence type="ECO:0000313" key="3">
    <source>
        <dbReference type="Proteomes" id="UP001328107"/>
    </source>
</evidence>
<keyword evidence="3" id="KW-1185">Reference proteome</keyword>
<feature type="non-terminal residue" evidence="2">
    <location>
        <position position="1"/>
    </location>
</feature>
<name>A0AAN5D2P4_9BILA</name>
<evidence type="ECO:0000313" key="2">
    <source>
        <dbReference type="EMBL" id="GMR55503.1"/>
    </source>
</evidence>
<gene>
    <name evidence="2" type="ORF">PMAYCL1PPCAC_25698</name>
</gene>
<sequence>VQSAGKAESRVFYKEGFRWTAALTLRDSWAHYTLRCDADHNAPWKCNGHLKVTRITQDGAKKTCQIEKKPISLHELHKSITLSCLYYWNTLTDNKSDAFVIEFEVEIISAERS</sequence>
<dbReference type="Pfam" id="PF00917">
    <property type="entry name" value="MATH"/>
    <property type="match status" value="1"/>
</dbReference>
<dbReference type="Proteomes" id="UP001328107">
    <property type="component" value="Unassembled WGS sequence"/>
</dbReference>
<proteinExistence type="predicted"/>
<feature type="domain" description="MATH" evidence="1">
    <location>
        <begin position="9"/>
        <end position="107"/>
    </location>
</feature>